<evidence type="ECO:0000313" key="1">
    <source>
        <dbReference type="EMBL" id="KAF0027211.1"/>
    </source>
</evidence>
<dbReference type="EMBL" id="VEVO01000018">
    <property type="protein sequence ID" value="KAF0027211.1"/>
    <property type="molecule type" value="Genomic_DNA"/>
</dbReference>
<dbReference type="AlphaFoldDB" id="A0A6A4S7Z1"/>
<proteinExistence type="predicted"/>
<organism evidence="1 2">
    <name type="scientific">Scophthalmus maximus</name>
    <name type="common">Turbot</name>
    <name type="synonym">Psetta maxima</name>
    <dbReference type="NCBI Taxonomy" id="52904"/>
    <lineage>
        <taxon>Eukaryota</taxon>
        <taxon>Metazoa</taxon>
        <taxon>Chordata</taxon>
        <taxon>Craniata</taxon>
        <taxon>Vertebrata</taxon>
        <taxon>Euteleostomi</taxon>
        <taxon>Actinopterygii</taxon>
        <taxon>Neopterygii</taxon>
        <taxon>Teleostei</taxon>
        <taxon>Neoteleostei</taxon>
        <taxon>Acanthomorphata</taxon>
        <taxon>Carangaria</taxon>
        <taxon>Pleuronectiformes</taxon>
        <taxon>Pleuronectoidei</taxon>
        <taxon>Scophthalmidae</taxon>
        <taxon>Scophthalmus</taxon>
    </lineage>
</organism>
<accession>A0A6A4S7Z1</accession>
<sequence>MQRFVPFLCKSPLLSDLSFDTRARPPHTVQLKIVFGNYQTADGGTDSFPLCCRPDHQPVMDKVASTVNHELTVALLVCRRRLLIRKAAARASPDRAAVIQPGTTYLRTVEGHMHQSSDVFIEALPAHFCTYSSQFSAAYPPLIETQEQHSPLNPRGEIPPLHLGGHLQALNIHENYNSQHALLTQPRFRSGTTGVFSARVPLDDGRSDCEGGVVRPGQHAH</sequence>
<evidence type="ECO:0000313" key="2">
    <source>
        <dbReference type="Proteomes" id="UP000438429"/>
    </source>
</evidence>
<comment type="caution">
    <text evidence="1">The sequence shown here is derived from an EMBL/GenBank/DDBJ whole genome shotgun (WGS) entry which is preliminary data.</text>
</comment>
<name>A0A6A4S7Z1_SCOMX</name>
<gene>
    <name evidence="1" type="ORF">F2P81_019952</name>
</gene>
<protein>
    <submittedName>
        <fullName evidence="1">Uncharacterized protein</fullName>
    </submittedName>
</protein>
<reference evidence="1 2" key="1">
    <citation type="submission" date="2019-06" db="EMBL/GenBank/DDBJ databases">
        <title>Draft genomes of female and male turbot (Scophthalmus maximus).</title>
        <authorList>
            <person name="Xu H."/>
            <person name="Xu X.-W."/>
            <person name="Shao C."/>
            <person name="Chen S."/>
        </authorList>
    </citation>
    <scope>NUCLEOTIDE SEQUENCE [LARGE SCALE GENOMIC DNA]</scope>
    <source>
        <strain evidence="1">Ysfricsl-2016a</strain>
        <tissue evidence="1">Blood</tissue>
    </source>
</reference>
<dbReference type="Proteomes" id="UP000438429">
    <property type="component" value="Unassembled WGS sequence"/>
</dbReference>